<sequence>MADRKAELEKKRIKLQAMREEKERRRKEKELKDAEEAAGRSGVMGDKDQRKELDSMLSSLGVAPVADVMSSLSSVSANGTPESNNTPDTSILNAYHSTRKPRNKLCTVRVQETNIPPKEVVLYAKQTQTANTSGVERDGSCSSSSSLKGYFEDWWRPRKAQSFGYYDEYNLNPGLEWDFEFTVLTYDEAEDEDNSLINIDGFNTSKLPPGILPHGLPQVKDVKPAVTSLEHTEVKKEEPKPIVELSEDEKLKITLSEEFQHFVSRTGRVMERLLAEKSDMYKDYMGLGDADEIGDEKSSTKLNFSRQFFDEKWSKNRNVTYMDWSSQHPELLLASYHRNKEAPNEPDGVCLIWNTKFKKTTPEFEFFCQSPVLSCCFAKFNPYLILGGTYSGQIVLWDTRVQKKTPVHRTPLSVSAHTHPVFCMSVIGTQNAHNLISISNDGRLCSWSLEMLSSPQETRDLQYNNKQTKNLAVLSLAFPQNDVNNFVVGCEDGNVYSACRHGNKAGNVECYESHEGPVVGLSSHRAQGHIDFSHLVLTSSYDWSVKLWNIKENKPVHSFNEFRDYVMDVQWSPINPALFATVEVGGRVDLWNLNIDTEVPATSAIVEGAPALNRVSWTPNGTQLCVGDEKGVITMFDVGEQLAQPRSDEWSKMLHTLQELKNNGAYYAEPNITDKTPSLTSTSSLGYSSGPASLTSLPK</sequence>
<dbReference type="GO" id="GO:0045504">
    <property type="term" value="F:dynein heavy chain binding"/>
    <property type="evidence" value="ECO:0007669"/>
    <property type="project" value="TreeGrafter"/>
</dbReference>
<evidence type="ECO:0000256" key="4">
    <source>
        <dbReference type="ARBA" id="ARBA00022574"/>
    </source>
</evidence>
<dbReference type="Pfam" id="PF00400">
    <property type="entry name" value="WD40"/>
    <property type="match status" value="1"/>
</dbReference>
<dbReference type="InterPro" id="IPR025956">
    <property type="entry name" value="DYNC1I1/DYNC1I2"/>
</dbReference>
<dbReference type="GO" id="GO:0045503">
    <property type="term" value="F:dynein light chain binding"/>
    <property type="evidence" value="ECO:0007669"/>
    <property type="project" value="TreeGrafter"/>
</dbReference>
<dbReference type="AlphaFoldDB" id="A0A8D9B596"/>
<accession>A0A8D9B596</accession>
<evidence type="ECO:0000256" key="6">
    <source>
        <dbReference type="ARBA" id="ARBA00023212"/>
    </source>
</evidence>
<reference evidence="9" key="1">
    <citation type="submission" date="2021-05" db="EMBL/GenBank/DDBJ databases">
        <authorList>
            <person name="Alioto T."/>
            <person name="Alioto T."/>
            <person name="Gomez Garrido J."/>
        </authorList>
    </citation>
    <scope>NUCLEOTIDE SEQUENCE</scope>
</reference>
<evidence type="ECO:0000256" key="3">
    <source>
        <dbReference type="ARBA" id="ARBA00022490"/>
    </source>
</evidence>
<feature type="region of interest" description="Disordered" evidence="8">
    <location>
        <begin position="17"/>
        <end position="55"/>
    </location>
</feature>
<feature type="compositionally biased region" description="Basic and acidic residues" evidence="8">
    <location>
        <begin position="45"/>
        <end position="54"/>
    </location>
</feature>
<dbReference type="PANTHER" id="PTHR12442:SF22">
    <property type="entry name" value="CYTOPLASMIC DYNEIN 1 INTERMEDIATE CHAIN-RELATED"/>
    <property type="match status" value="1"/>
</dbReference>
<evidence type="ECO:0000256" key="2">
    <source>
        <dbReference type="ARBA" id="ARBA00011059"/>
    </source>
</evidence>
<dbReference type="EMBL" id="HBUF01609280">
    <property type="protein sequence ID" value="CAG6778370.1"/>
    <property type="molecule type" value="Transcribed_RNA"/>
</dbReference>
<comment type="similarity">
    <text evidence="2">Belongs to the dynein intermediate chain family.</text>
</comment>
<dbReference type="Pfam" id="PF11540">
    <property type="entry name" value="Dynein_IC2"/>
    <property type="match status" value="1"/>
</dbReference>
<name>A0A8D9B596_9HEMI</name>
<dbReference type="PROSITE" id="PS50082">
    <property type="entry name" value="WD_REPEATS_2"/>
    <property type="match status" value="1"/>
</dbReference>
<dbReference type="InterPro" id="IPR015943">
    <property type="entry name" value="WD40/YVTN_repeat-like_dom_sf"/>
</dbReference>
<dbReference type="GO" id="GO:0010970">
    <property type="term" value="P:transport along microtubule"/>
    <property type="evidence" value="ECO:0007669"/>
    <property type="project" value="TreeGrafter"/>
</dbReference>
<dbReference type="PANTHER" id="PTHR12442">
    <property type="entry name" value="DYNEIN INTERMEDIATE CHAIN"/>
    <property type="match status" value="1"/>
</dbReference>
<dbReference type="Gene3D" id="2.130.10.10">
    <property type="entry name" value="YVTN repeat-like/Quinoprotein amine dehydrogenase"/>
    <property type="match status" value="2"/>
</dbReference>
<dbReference type="InterPro" id="IPR036322">
    <property type="entry name" value="WD40_repeat_dom_sf"/>
</dbReference>
<dbReference type="InterPro" id="IPR001680">
    <property type="entry name" value="WD40_rpt"/>
</dbReference>
<keyword evidence="4 7" id="KW-0853">WD repeat</keyword>
<dbReference type="SUPFAM" id="SSF50978">
    <property type="entry name" value="WD40 repeat-like"/>
    <property type="match status" value="1"/>
</dbReference>
<protein>
    <submittedName>
        <fullName evidence="9">Cytoplasmic dynein 1 intermediate chain</fullName>
    </submittedName>
</protein>
<feature type="repeat" description="WD" evidence="7">
    <location>
        <begin position="511"/>
        <end position="558"/>
    </location>
</feature>
<evidence type="ECO:0000256" key="7">
    <source>
        <dbReference type="PROSITE-ProRule" id="PRU00221"/>
    </source>
</evidence>
<evidence type="ECO:0000256" key="5">
    <source>
        <dbReference type="ARBA" id="ARBA00022737"/>
    </source>
</evidence>
<dbReference type="InterPro" id="IPR050687">
    <property type="entry name" value="Dynein_IC"/>
</dbReference>
<dbReference type="FunFam" id="2.130.10.10:FF:000781">
    <property type="entry name" value="Cytoplasmic dynein intermediate chain"/>
    <property type="match status" value="1"/>
</dbReference>
<feature type="compositionally biased region" description="Basic and acidic residues" evidence="8">
    <location>
        <begin position="17"/>
        <end position="38"/>
    </location>
</feature>
<dbReference type="GO" id="GO:0005868">
    <property type="term" value="C:cytoplasmic dynein complex"/>
    <property type="evidence" value="ECO:0007669"/>
    <property type="project" value="InterPro"/>
</dbReference>
<dbReference type="InterPro" id="IPR019775">
    <property type="entry name" value="WD40_repeat_CS"/>
</dbReference>
<evidence type="ECO:0000256" key="1">
    <source>
        <dbReference type="ARBA" id="ARBA00004245"/>
    </source>
</evidence>
<dbReference type="SMART" id="SM00320">
    <property type="entry name" value="WD40"/>
    <property type="match status" value="6"/>
</dbReference>
<dbReference type="PROSITE" id="PS00678">
    <property type="entry name" value="WD_REPEATS_1"/>
    <property type="match status" value="1"/>
</dbReference>
<organism evidence="9">
    <name type="scientific">Cacopsylla melanoneura</name>
    <dbReference type="NCBI Taxonomy" id="428564"/>
    <lineage>
        <taxon>Eukaryota</taxon>
        <taxon>Metazoa</taxon>
        <taxon>Ecdysozoa</taxon>
        <taxon>Arthropoda</taxon>
        <taxon>Hexapoda</taxon>
        <taxon>Insecta</taxon>
        <taxon>Pterygota</taxon>
        <taxon>Neoptera</taxon>
        <taxon>Paraneoptera</taxon>
        <taxon>Hemiptera</taxon>
        <taxon>Sternorrhyncha</taxon>
        <taxon>Psylloidea</taxon>
        <taxon>Psyllidae</taxon>
        <taxon>Psyllinae</taxon>
        <taxon>Cacopsylla</taxon>
    </lineage>
</organism>
<keyword evidence="3" id="KW-0963">Cytoplasm</keyword>
<keyword evidence="5" id="KW-0677">Repeat</keyword>
<keyword evidence="6" id="KW-0206">Cytoskeleton</keyword>
<evidence type="ECO:0000313" key="9">
    <source>
        <dbReference type="EMBL" id="CAG6778370.1"/>
    </source>
</evidence>
<comment type="subcellular location">
    <subcellularLocation>
        <location evidence="1">Cytoplasm</location>
        <location evidence="1">Cytoskeleton</location>
    </subcellularLocation>
</comment>
<proteinExistence type="inferred from homology"/>
<feature type="region of interest" description="Disordered" evidence="8">
    <location>
        <begin position="677"/>
        <end position="699"/>
    </location>
</feature>
<evidence type="ECO:0000256" key="8">
    <source>
        <dbReference type="SAM" id="MobiDB-lite"/>
    </source>
</evidence>